<name>A0A5B0P1F8_PUCGR</name>
<dbReference type="InterPro" id="IPR011010">
    <property type="entry name" value="DNA_brk_join_enz"/>
</dbReference>
<dbReference type="PANTHER" id="PTHR34605">
    <property type="entry name" value="PHAGE_INTEGRASE DOMAIN-CONTAINING PROTEIN"/>
    <property type="match status" value="1"/>
</dbReference>
<dbReference type="InterPro" id="IPR013762">
    <property type="entry name" value="Integrase-like_cat_sf"/>
</dbReference>
<proteinExistence type="predicted"/>
<dbReference type="InterPro" id="IPR052925">
    <property type="entry name" value="Phage_Integrase-like_Recomb"/>
</dbReference>
<organism evidence="3 4">
    <name type="scientific">Puccinia graminis f. sp. tritici</name>
    <dbReference type="NCBI Taxonomy" id="56615"/>
    <lineage>
        <taxon>Eukaryota</taxon>
        <taxon>Fungi</taxon>
        <taxon>Dikarya</taxon>
        <taxon>Basidiomycota</taxon>
        <taxon>Pucciniomycotina</taxon>
        <taxon>Pucciniomycetes</taxon>
        <taxon>Pucciniales</taxon>
        <taxon>Pucciniaceae</taxon>
        <taxon>Puccinia</taxon>
    </lineage>
</organism>
<evidence type="ECO:0000256" key="2">
    <source>
        <dbReference type="SAM" id="MobiDB-lite"/>
    </source>
</evidence>
<feature type="region of interest" description="Disordered" evidence="2">
    <location>
        <begin position="1"/>
        <end position="24"/>
    </location>
</feature>
<dbReference type="GO" id="GO:0015074">
    <property type="term" value="P:DNA integration"/>
    <property type="evidence" value="ECO:0007669"/>
    <property type="project" value="InterPro"/>
</dbReference>
<dbReference type="EMBL" id="VSWC01000079">
    <property type="protein sequence ID" value="KAA1095231.1"/>
    <property type="molecule type" value="Genomic_DNA"/>
</dbReference>
<dbReference type="Proteomes" id="UP000324748">
    <property type="component" value="Unassembled WGS sequence"/>
</dbReference>
<protein>
    <recommendedName>
        <fullName evidence="5">Tyr recombinase domain-containing protein</fullName>
    </recommendedName>
</protein>
<evidence type="ECO:0000313" key="3">
    <source>
        <dbReference type="EMBL" id="KAA1095231.1"/>
    </source>
</evidence>
<keyword evidence="4" id="KW-1185">Reference proteome</keyword>
<evidence type="ECO:0000313" key="4">
    <source>
        <dbReference type="Proteomes" id="UP000324748"/>
    </source>
</evidence>
<dbReference type="GO" id="GO:0003677">
    <property type="term" value="F:DNA binding"/>
    <property type="evidence" value="ECO:0007669"/>
    <property type="project" value="InterPro"/>
</dbReference>
<comment type="caution">
    <text evidence="3">The sequence shown here is derived from an EMBL/GenBank/DDBJ whole genome shotgun (WGS) entry which is preliminary data.</text>
</comment>
<dbReference type="GO" id="GO:0006310">
    <property type="term" value="P:DNA recombination"/>
    <property type="evidence" value="ECO:0007669"/>
    <property type="project" value="UniProtKB-KW"/>
</dbReference>
<reference evidence="3 4" key="1">
    <citation type="submission" date="2019-05" db="EMBL/GenBank/DDBJ databases">
        <title>Emergence of the Ug99 lineage of the wheat stem rust pathogen through somatic hybridization.</title>
        <authorList>
            <person name="Li F."/>
            <person name="Upadhyaya N.M."/>
            <person name="Sperschneider J."/>
            <person name="Matny O."/>
            <person name="Nguyen-Phuc H."/>
            <person name="Mago R."/>
            <person name="Raley C."/>
            <person name="Miller M.E."/>
            <person name="Silverstein K.A.T."/>
            <person name="Henningsen E."/>
            <person name="Hirsch C.D."/>
            <person name="Visser B."/>
            <person name="Pretorius Z.A."/>
            <person name="Steffenson B.J."/>
            <person name="Schwessinger B."/>
            <person name="Dodds P.N."/>
            <person name="Figueroa M."/>
        </authorList>
    </citation>
    <scope>NUCLEOTIDE SEQUENCE [LARGE SCALE GENOMIC DNA]</scope>
    <source>
        <strain evidence="3">21-0</strain>
    </source>
</reference>
<gene>
    <name evidence="3" type="ORF">PGT21_036755</name>
</gene>
<dbReference type="SUPFAM" id="SSF56349">
    <property type="entry name" value="DNA breaking-rejoining enzymes"/>
    <property type="match status" value="1"/>
</dbReference>
<evidence type="ECO:0000256" key="1">
    <source>
        <dbReference type="ARBA" id="ARBA00023172"/>
    </source>
</evidence>
<sequence>MTQNISEKQSDLGTIKQVTPDNKTGVRRVAERRSARNLLGRALLSTTYNKSHGPLRKTASLLTTDVELVYKERENLAKLTIQGAKTADPGQSQIIYLKELPHMLCPVLAVKRRLSEAKGAKTSLFGYSNSQGNRADITQPQATRALAKIWETYGFKGVSGHSFRVGGASTQVTLVGVPIREICIRGCWALDSYKLYLQDFTKEEMKKTNTLLAELERCWMYQPSTLL</sequence>
<keyword evidence="1" id="KW-0233">DNA recombination</keyword>
<dbReference type="PANTHER" id="PTHR34605:SF3">
    <property type="entry name" value="P CELL-TYPE AGGLUTINATION PROTEIN MAP4-LIKE-RELATED"/>
    <property type="match status" value="1"/>
</dbReference>
<evidence type="ECO:0008006" key="5">
    <source>
        <dbReference type="Google" id="ProtNLM"/>
    </source>
</evidence>
<dbReference type="OrthoDB" id="2503647at2759"/>
<accession>A0A5B0P1F8</accession>
<dbReference type="AlphaFoldDB" id="A0A5B0P1F8"/>
<dbReference type="Gene3D" id="1.10.443.10">
    <property type="entry name" value="Intergrase catalytic core"/>
    <property type="match status" value="1"/>
</dbReference>